<gene>
    <name evidence="3" type="ORF">QBC40DRAFT_337971</name>
</gene>
<protein>
    <submittedName>
        <fullName evidence="3">Uncharacterized protein</fullName>
    </submittedName>
</protein>
<dbReference type="AlphaFoldDB" id="A0AAN6XPD8"/>
<reference evidence="3" key="1">
    <citation type="journal article" date="2023" name="Mol. Phylogenet. Evol.">
        <title>Genome-scale phylogeny and comparative genomics of the fungal order Sordariales.</title>
        <authorList>
            <person name="Hensen N."/>
            <person name="Bonometti L."/>
            <person name="Westerberg I."/>
            <person name="Brannstrom I.O."/>
            <person name="Guillou S."/>
            <person name="Cros-Aarteil S."/>
            <person name="Calhoun S."/>
            <person name="Haridas S."/>
            <person name="Kuo A."/>
            <person name="Mondo S."/>
            <person name="Pangilinan J."/>
            <person name="Riley R."/>
            <person name="LaButti K."/>
            <person name="Andreopoulos B."/>
            <person name="Lipzen A."/>
            <person name="Chen C."/>
            <person name="Yan M."/>
            <person name="Daum C."/>
            <person name="Ng V."/>
            <person name="Clum A."/>
            <person name="Steindorff A."/>
            <person name="Ohm R.A."/>
            <person name="Martin F."/>
            <person name="Silar P."/>
            <person name="Natvig D.O."/>
            <person name="Lalanne C."/>
            <person name="Gautier V."/>
            <person name="Ament-Velasquez S.L."/>
            <person name="Kruys A."/>
            <person name="Hutchinson M.I."/>
            <person name="Powell A.J."/>
            <person name="Barry K."/>
            <person name="Miller A.N."/>
            <person name="Grigoriev I.V."/>
            <person name="Debuchy R."/>
            <person name="Gladieux P."/>
            <person name="Hiltunen Thoren M."/>
            <person name="Johannesson H."/>
        </authorList>
    </citation>
    <scope>NUCLEOTIDE SEQUENCE</scope>
    <source>
        <strain evidence="3">CBS 315.58</strain>
    </source>
</reference>
<comment type="caution">
    <text evidence="3">The sequence shown here is derived from an EMBL/GenBank/DDBJ whole genome shotgun (WGS) entry which is preliminary data.</text>
</comment>
<proteinExistence type="predicted"/>
<accession>A0AAN6XPD8</accession>
<evidence type="ECO:0000313" key="4">
    <source>
        <dbReference type="Proteomes" id="UP001303160"/>
    </source>
</evidence>
<organism evidence="3 4">
    <name type="scientific">Triangularia verruculosa</name>
    <dbReference type="NCBI Taxonomy" id="2587418"/>
    <lineage>
        <taxon>Eukaryota</taxon>
        <taxon>Fungi</taxon>
        <taxon>Dikarya</taxon>
        <taxon>Ascomycota</taxon>
        <taxon>Pezizomycotina</taxon>
        <taxon>Sordariomycetes</taxon>
        <taxon>Sordariomycetidae</taxon>
        <taxon>Sordariales</taxon>
        <taxon>Podosporaceae</taxon>
        <taxon>Triangularia</taxon>
    </lineage>
</organism>
<feature type="compositionally biased region" description="Low complexity" evidence="1">
    <location>
        <begin position="85"/>
        <end position="103"/>
    </location>
</feature>
<keyword evidence="2" id="KW-0812">Transmembrane</keyword>
<dbReference type="EMBL" id="MU863893">
    <property type="protein sequence ID" value="KAK4202940.1"/>
    <property type="molecule type" value="Genomic_DNA"/>
</dbReference>
<feature type="compositionally biased region" description="Pro residues" evidence="1">
    <location>
        <begin position="192"/>
        <end position="201"/>
    </location>
</feature>
<evidence type="ECO:0000256" key="1">
    <source>
        <dbReference type="SAM" id="MobiDB-lite"/>
    </source>
</evidence>
<feature type="region of interest" description="Disordered" evidence="1">
    <location>
        <begin position="1"/>
        <end position="30"/>
    </location>
</feature>
<evidence type="ECO:0000313" key="3">
    <source>
        <dbReference type="EMBL" id="KAK4202940.1"/>
    </source>
</evidence>
<feature type="compositionally biased region" description="Polar residues" evidence="1">
    <location>
        <begin position="20"/>
        <end position="30"/>
    </location>
</feature>
<feature type="region of interest" description="Disordered" evidence="1">
    <location>
        <begin position="157"/>
        <end position="226"/>
    </location>
</feature>
<feature type="compositionally biased region" description="Polar residues" evidence="1">
    <location>
        <begin position="157"/>
        <end position="173"/>
    </location>
</feature>
<evidence type="ECO:0000256" key="2">
    <source>
        <dbReference type="SAM" id="Phobius"/>
    </source>
</evidence>
<sequence>MYLPPHTPEILSSPPRTRRSTTAQGSDTHSLNSGQTAALIVFGVLLGLVVTGVMIWCCCCRGPGWQRRSSSRSRVKIIRRSAPRSESGSSESTSTTEVSSVSSPPIFRPLSLPAPLAPIRPLGPRGMLPGALPGLNAGAVMNDSSRRYSVDRQSNPLNIHQQPHQHSQSNTQPVVPPEQYALPSHLQRFAQPPTPNPPQVPIPGATNPAPQLRQSQPPPQPQTRQVVPPYLQPLCVPPPLVYHARHHHAQERVPIAKLINDHAAGVTKPRPLALPLGRHGIVNLALKYQVHSEKGSDTPRVTERGYQSAYCESSADSDEGYDAYESMENFGTTHAMTYGSGRAPRLR</sequence>
<feature type="transmembrane region" description="Helical" evidence="2">
    <location>
        <begin position="37"/>
        <end position="59"/>
    </location>
</feature>
<keyword evidence="2" id="KW-1133">Transmembrane helix</keyword>
<keyword evidence="4" id="KW-1185">Reference proteome</keyword>
<feature type="region of interest" description="Disordered" evidence="1">
    <location>
        <begin position="70"/>
        <end position="105"/>
    </location>
</feature>
<feature type="compositionally biased region" description="Basic residues" evidence="1">
    <location>
        <begin position="70"/>
        <end position="82"/>
    </location>
</feature>
<name>A0AAN6XPD8_9PEZI</name>
<reference evidence="3" key="2">
    <citation type="submission" date="2023-05" db="EMBL/GenBank/DDBJ databases">
        <authorList>
            <consortium name="Lawrence Berkeley National Laboratory"/>
            <person name="Steindorff A."/>
            <person name="Hensen N."/>
            <person name="Bonometti L."/>
            <person name="Westerberg I."/>
            <person name="Brannstrom I.O."/>
            <person name="Guillou S."/>
            <person name="Cros-Aarteil S."/>
            <person name="Calhoun S."/>
            <person name="Haridas S."/>
            <person name="Kuo A."/>
            <person name="Mondo S."/>
            <person name="Pangilinan J."/>
            <person name="Riley R."/>
            <person name="Labutti K."/>
            <person name="Andreopoulos B."/>
            <person name="Lipzen A."/>
            <person name="Chen C."/>
            <person name="Yanf M."/>
            <person name="Daum C."/>
            <person name="Ng V."/>
            <person name="Clum A."/>
            <person name="Ohm R."/>
            <person name="Martin F."/>
            <person name="Silar P."/>
            <person name="Natvig D."/>
            <person name="Lalanne C."/>
            <person name="Gautier V."/>
            <person name="Ament-Velasquez S.L."/>
            <person name="Kruys A."/>
            <person name="Hutchinson M.I."/>
            <person name="Powell A.J."/>
            <person name="Barry K."/>
            <person name="Miller A.N."/>
            <person name="Grigoriev I.V."/>
            <person name="Debuchy R."/>
            <person name="Gladieux P."/>
            <person name="Thoren M.H."/>
            <person name="Johannesson H."/>
        </authorList>
    </citation>
    <scope>NUCLEOTIDE SEQUENCE</scope>
    <source>
        <strain evidence="3">CBS 315.58</strain>
    </source>
</reference>
<keyword evidence="2" id="KW-0472">Membrane</keyword>
<dbReference type="Proteomes" id="UP001303160">
    <property type="component" value="Unassembled WGS sequence"/>
</dbReference>